<keyword evidence="4" id="KW-1185">Reference proteome</keyword>
<evidence type="ECO:0000313" key="3">
    <source>
        <dbReference type="EMBL" id="MFC0409993.1"/>
    </source>
</evidence>
<feature type="region of interest" description="Disordered" evidence="1">
    <location>
        <begin position="1"/>
        <end position="27"/>
    </location>
</feature>
<dbReference type="EMBL" id="JBHLUN010000012">
    <property type="protein sequence ID" value="MFC0409993.1"/>
    <property type="molecule type" value="Genomic_DNA"/>
</dbReference>
<evidence type="ECO:0000256" key="1">
    <source>
        <dbReference type="SAM" id="MobiDB-lite"/>
    </source>
</evidence>
<dbReference type="RefSeq" id="WP_377045740.1">
    <property type="nucleotide sequence ID" value="NZ_JBHLUN010000012.1"/>
</dbReference>
<sequence length="145" mass="15725">MSTTMADAGLVGLGSEATTPTGPQDTGEARRLISADKVEGTAVYNKAGERLGTVEDIMLDKISGKVAFAVMSFGGFLGIGEKYHPLPWSALHYDIQQGGYVVDMTREQLEGAPSYGTDENVDLNDDVYGRRVYDYYKAPYWNAGI</sequence>
<dbReference type="PANTHER" id="PTHR36505:SF1">
    <property type="entry name" value="BLR1072 PROTEIN"/>
    <property type="match status" value="1"/>
</dbReference>
<organism evidence="3 4">
    <name type="scientific">Roseomonas elaeocarpi</name>
    <dbReference type="NCBI Taxonomy" id="907779"/>
    <lineage>
        <taxon>Bacteria</taxon>
        <taxon>Pseudomonadati</taxon>
        <taxon>Pseudomonadota</taxon>
        <taxon>Alphaproteobacteria</taxon>
        <taxon>Acetobacterales</taxon>
        <taxon>Roseomonadaceae</taxon>
        <taxon>Roseomonas</taxon>
    </lineage>
</organism>
<reference evidence="3 4" key="1">
    <citation type="submission" date="2024-09" db="EMBL/GenBank/DDBJ databases">
        <authorList>
            <person name="Sun Q."/>
            <person name="Mori K."/>
        </authorList>
    </citation>
    <scope>NUCLEOTIDE SEQUENCE [LARGE SCALE GENOMIC DNA]</scope>
    <source>
        <strain evidence="3 4">TBRC 5777</strain>
    </source>
</reference>
<comment type="caution">
    <text evidence="3">The sequence shown here is derived from an EMBL/GenBank/DDBJ whole genome shotgun (WGS) entry which is preliminary data.</text>
</comment>
<dbReference type="Gene3D" id="2.30.30.240">
    <property type="entry name" value="PRC-barrel domain"/>
    <property type="match status" value="1"/>
</dbReference>
<evidence type="ECO:0000313" key="4">
    <source>
        <dbReference type="Proteomes" id="UP001589865"/>
    </source>
</evidence>
<feature type="domain" description="PRC-barrel" evidence="2">
    <location>
        <begin position="33"/>
        <end position="109"/>
    </location>
</feature>
<dbReference type="InterPro" id="IPR027275">
    <property type="entry name" value="PRC-brl_dom"/>
</dbReference>
<evidence type="ECO:0000259" key="2">
    <source>
        <dbReference type="Pfam" id="PF05239"/>
    </source>
</evidence>
<name>A0ABV6JZP1_9PROT</name>
<dbReference type="Pfam" id="PF05239">
    <property type="entry name" value="PRC"/>
    <property type="match status" value="1"/>
</dbReference>
<accession>A0ABV6JZP1</accession>
<dbReference type="InterPro" id="IPR011033">
    <property type="entry name" value="PRC_barrel-like_sf"/>
</dbReference>
<dbReference type="PANTHER" id="PTHR36505">
    <property type="entry name" value="BLR1072 PROTEIN"/>
    <property type="match status" value="1"/>
</dbReference>
<dbReference type="Proteomes" id="UP001589865">
    <property type="component" value="Unassembled WGS sequence"/>
</dbReference>
<protein>
    <submittedName>
        <fullName evidence="3">PRC-barrel domain-containing protein</fullName>
    </submittedName>
</protein>
<dbReference type="SUPFAM" id="SSF50346">
    <property type="entry name" value="PRC-barrel domain"/>
    <property type="match status" value="1"/>
</dbReference>
<gene>
    <name evidence="3" type="ORF">ACFFGY_17200</name>
</gene>
<proteinExistence type="predicted"/>